<sequence>MPHDPHVLESRIPRNLSTADASCWYITNCPEHRPPLVLSLDENRHLHMPPAKTSSSTVVDPWIVTTIWPLSSCRPKALPQLAWDVLNGKFTHHPPNPHESALELMVIHDDIACMALSEKANAVHGDVSPSKMGYIQWNGGAHGVLIDYDVFVCRFGMAEDEKAATGGISY</sequence>
<evidence type="ECO:0000313" key="2">
    <source>
        <dbReference type="Proteomes" id="UP000541558"/>
    </source>
</evidence>
<organism evidence="1 2">
    <name type="scientific">Ephemerocybe angulata</name>
    <dbReference type="NCBI Taxonomy" id="980116"/>
    <lineage>
        <taxon>Eukaryota</taxon>
        <taxon>Fungi</taxon>
        <taxon>Dikarya</taxon>
        <taxon>Basidiomycota</taxon>
        <taxon>Agaricomycotina</taxon>
        <taxon>Agaricomycetes</taxon>
        <taxon>Agaricomycetidae</taxon>
        <taxon>Agaricales</taxon>
        <taxon>Agaricineae</taxon>
        <taxon>Psathyrellaceae</taxon>
        <taxon>Ephemerocybe</taxon>
    </lineage>
</organism>
<gene>
    <name evidence="1" type="ORF">D9611_003756</name>
</gene>
<evidence type="ECO:0000313" key="1">
    <source>
        <dbReference type="EMBL" id="KAF5316965.1"/>
    </source>
</evidence>
<protein>
    <submittedName>
        <fullName evidence="1">Uncharacterized protein</fullName>
    </submittedName>
</protein>
<keyword evidence="2" id="KW-1185">Reference proteome</keyword>
<dbReference type="EMBL" id="JAACJK010000219">
    <property type="protein sequence ID" value="KAF5316965.1"/>
    <property type="molecule type" value="Genomic_DNA"/>
</dbReference>
<comment type="caution">
    <text evidence="1">The sequence shown here is derived from an EMBL/GenBank/DDBJ whole genome shotgun (WGS) entry which is preliminary data.</text>
</comment>
<accession>A0A8H5B5K7</accession>
<dbReference type="Proteomes" id="UP000541558">
    <property type="component" value="Unassembled WGS sequence"/>
</dbReference>
<dbReference type="AlphaFoldDB" id="A0A8H5B5K7"/>
<reference evidence="1 2" key="1">
    <citation type="journal article" date="2020" name="ISME J.">
        <title>Uncovering the hidden diversity of litter-decomposition mechanisms in mushroom-forming fungi.</title>
        <authorList>
            <person name="Floudas D."/>
            <person name="Bentzer J."/>
            <person name="Ahren D."/>
            <person name="Johansson T."/>
            <person name="Persson P."/>
            <person name="Tunlid A."/>
        </authorList>
    </citation>
    <scope>NUCLEOTIDE SEQUENCE [LARGE SCALE GENOMIC DNA]</scope>
    <source>
        <strain evidence="1 2">CBS 175.51</strain>
    </source>
</reference>
<proteinExistence type="predicted"/>
<dbReference type="OrthoDB" id="3124442at2759"/>
<name>A0A8H5B5K7_9AGAR</name>